<evidence type="ECO:0000256" key="8">
    <source>
        <dbReference type="SAM" id="Phobius"/>
    </source>
</evidence>
<dbReference type="PANTHER" id="PTHR43568">
    <property type="entry name" value="P PROTEIN"/>
    <property type="match status" value="1"/>
</dbReference>
<feature type="transmembrane region" description="Helical" evidence="8">
    <location>
        <begin position="332"/>
        <end position="357"/>
    </location>
</feature>
<evidence type="ECO:0000256" key="7">
    <source>
        <dbReference type="ARBA" id="ARBA00023136"/>
    </source>
</evidence>
<dbReference type="InterPro" id="IPR000802">
    <property type="entry name" value="Arsenical_pump_ArsB"/>
</dbReference>
<protein>
    <submittedName>
        <fullName evidence="10">Putative tyrosine transporter P-protein</fullName>
    </submittedName>
</protein>
<dbReference type="EMBL" id="JJRY01000009">
    <property type="protein sequence ID" value="KEF38104.1"/>
    <property type="molecule type" value="Genomic_DNA"/>
</dbReference>
<evidence type="ECO:0000256" key="2">
    <source>
        <dbReference type="ARBA" id="ARBA00009843"/>
    </source>
</evidence>
<feature type="transmembrane region" description="Helical" evidence="8">
    <location>
        <begin position="12"/>
        <end position="29"/>
    </location>
</feature>
<feature type="domain" description="Citrate transporter-like" evidence="9">
    <location>
        <begin position="25"/>
        <end position="383"/>
    </location>
</feature>
<evidence type="ECO:0000313" key="11">
    <source>
        <dbReference type="Proteomes" id="UP000027936"/>
    </source>
</evidence>
<evidence type="ECO:0000313" key="10">
    <source>
        <dbReference type="EMBL" id="KEF38104.1"/>
    </source>
</evidence>
<dbReference type="InterPro" id="IPR051475">
    <property type="entry name" value="Diverse_Ion_Transporter"/>
</dbReference>
<keyword evidence="3" id="KW-0813">Transport</keyword>
<comment type="subcellular location">
    <subcellularLocation>
        <location evidence="1">Cell membrane</location>
        <topology evidence="1">Multi-pass membrane protein</topology>
    </subcellularLocation>
</comment>
<evidence type="ECO:0000256" key="5">
    <source>
        <dbReference type="ARBA" id="ARBA00022692"/>
    </source>
</evidence>
<dbReference type="GO" id="GO:0005886">
    <property type="term" value="C:plasma membrane"/>
    <property type="evidence" value="ECO:0007669"/>
    <property type="project" value="UniProtKB-SubCell"/>
</dbReference>
<dbReference type="CDD" id="cd01116">
    <property type="entry name" value="P_permease"/>
    <property type="match status" value="1"/>
</dbReference>
<comment type="similarity">
    <text evidence="2">Belongs to the CitM (TC 2.A.11) transporter family.</text>
</comment>
<organism evidence="10 11">
    <name type="scientific">Schinkia azotoformans MEV2011</name>
    <dbReference type="NCBI Taxonomy" id="1348973"/>
    <lineage>
        <taxon>Bacteria</taxon>
        <taxon>Bacillati</taxon>
        <taxon>Bacillota</taxon>
        <taxon>Bacilli</taxon>
        <taxon>Bacillales</taxon>
        <taxon>Bacillaceae</taxon>
        <taxon>Calidifontibacillus/Schinkia group</taxon>
        <taxon>Schinkia</taxon>
    </lineage>
</organism>
<feature type="transmembrane region" description="Helical" evidence="8">
    <location>
        <begin position="64"/>
        <end position="90"/>
    </location>
</feature>
<comment type="caution">
    <text evidence="10">The sequence shown here is derived from an EMBL/GenBank/DDBJ whole genome shotgun (WGS) entry which is preliminary data.</text>
</comment>
<accession>A0A072NKB9</accession>
<keyword evidence="7 8" id="KW-0472">Membrane</keyword>
<feature type="transmembrane region" description="Helical" evidence="8">
    <location>
        <begin position="36"/>
        <end position="52"/>
    </location>
</feature>
<evidence type="ECO:0000256" key="6">
    <source>
        <dbReference type="ARBA" id="ARBA00022989"/>
    </source>
</evidence>
<dbReference type="RefSeq" id="WP_035195865.1">
    <property type="nucleotide sequence ID" value="NZ_JJRY01000009.1"/>
</dbReference>
<dbReference type="Pfam" id="PF03600">
    <property type="entry name" value="CitMHS"/>
    <property type="match status" value="1"/>
</dbReference>
<dbReference type="PRINTS" id="PR00758">
    <property type="entry name" value="ARSENICPUMP"/>
</dbReference>
<feature type="transmembrane region" description="Helical" evidence="8">
    <location>
        <begin position="377"/>
        <end position="405"/>
    </location>
</feature>
<dbReference type="GO" id="GO:0015105">
    <property type="term" value="F:arsenite transmembrane transporter activity"/>
    <property type="evidence" value="ECO:0007669"/>
    <property type="project" value="InterPro"/>
</dbReference>
<evidence type="ECO:0000259" key="9">
    <source>
        <dbReference type="Pfam" id="PF03600"/>
    </source>
</evidence>
<evidence type="ECO:0000256" key="3">
    <source>
        <dbReference type="ARBA" id="ARBA00022448"/>
    </source>
</evidence>
<keyword evidence="4" id="KW-1003">Cell membrane</keyword>
<sequence>MEHSVAQEISNFQIYLAVIIFLATYAFIITEKINRAVVALLGAILMVGFGIVDLESAFTHHVDWGTITLLIGMMILVGITSTTGVFQYAALKSAKFAKGDPIKILIVLSLLTAFASAFLDNVTTVLLIVPVTFSITRLLGVNPVPYLISEVLFSNIGGTATLIGDPPNIMIGNAVKHLTFNQFLFNLTPVVVVITLVTMVLIYFMFRKQLTVDESQKQKLMALDENEYIKDMVLMKKSLIVLGLTILGFVLHSVIHLEAPVVALAGATLLMLIGVKEHDLEQVFHSVEWVTIFFFAGLFTLVGGLVDVGIIKSLAEKALDLTGGHIPTAAILILWVSGIASAFIDNIPFVATMIPLIQDMALGMNLPVDAPEIDALWWSLSLGACLGGNGTLIGASANVIVAGIAAREGNGFTYMQFLKIGGPLTLIALAIAHVYIYFRYLTAFL</sequence>
<dbReference type="Proteomes" id="UP000027936">
    <property type="component" value="Unassembled WGS sequence"/>
</dbReference>
<feature type="transmembrane region" description="Helical" evidence="8">
    <location>
        <begin position="239"/>
        <end position="272"/>
    </location>
</feature>
<name>A0A072NKB9_SCHAZ</name>
<dbReference type="InterPro" id="IPR004680">
    <property type="entry name" value="Cit_transptr-like_dom"/>
</dbReference>
<feature type="transmembrane region" description="Helical" evidence="8">
    <location>
        <begin position="183"/>
        <end position="206"/>
    </location>
</feature>
<feature type="transmembrane region" description="Helical" evidence="8">
    <location>
        <begin position="292"/>
        <end position="311"/>
    </location>
</feature>
<feature type="transmembrane region" description="Helical" evidence="8">
    <location>
        <begin position="102"/>
        <end position="129"/>
    </location>
</feature>
<dbReference type="AlphaFoldDB" id="A0A072NKB9"/>
<feature type="transmembrane region" description="Helical" evidence="8">
    <location>
        <begin position="417"/>
        <end position="438"/>
    </location>
</feature>
<keyword evidence="5 8" id="KW-0812">Transmembrane</keyword>
<evidence type="ECO:0000256" key="1">
    <source>
        <dbReference type="ARBA" id="ARBA00004651"/>
    </source>
</evidence>
<proteinExistence type="inferred from homology"/>
<gene>
    <name evidence="10" type="ORF">M670_02522</name>
</gene>
<keyword evidence="6 8" id="KW-1133">Transmembrane helix</keyword>
<reference evidence="10 11" key="1">
    <citation type="submission" date="2014-04" db="EMBL/GenBank/DDBJ databases">
        <title>Draft genome sequence of Bacillus azotoformans MEV2011, a (co-) denitrifying strain unable to grow in the presence of oxygen.</title>
        <authorList>
            <person name="Nielsen M."/>
            <person name="Schreiber L."/>
            <person name="Finster K."/>
            <person name="Schramm A."/>
        </authorList>
    </citation>
    <scope>NUCLEOTIDE SEQUENCE [LARGE SCALE GENOMIC DNA]</scope>
    <source>
        <strain evidence="10 11">MEV2011</strain>
    </source>
</reference>
<dbReference type="OrthoDB" id="9765532at2"/>
<dbReference type="PANTHER" id="PTHR43568:SF1">
    <property type="entry name" value="P PROTEIN"/>
    <property type="match status" value="1"/>
</dbReference>
<evidence type="ECO:0000256" key="4">
    <source>
        <dbReference type="ARBA" id="ARBA00022475"/>
    </source>
</evidence>
<dbReference type="PATRIC" id="fig|1348973.3.peg.2439"/>